<comment type="caution">
    <text evidence="1">The sequence shown here is derived from an EMBL/GenBank/DDBJ whole genome shotgun (WGS) entry which is preliminary data.</text>
</comment>
<dbReference type="PIRSF" id="PIRSF020217">
    <property type="entry name" value="UCP020217"/>
    <property type="match status" value="1"/>
</dbReference>
<name>A0ABS4D5N6_9CHLR</name>
<dbReference type="InterPro" id="IPR043519">
    <property type="entry name" value="NT_sf"/>
</dbReference>
<dbReference type="Proteomes" id="UP001193081">
    <property type="component" value="Unassembled WGS sequence"/>
</dbReference>
<dbReference type="CDD" id="cd05403">
    <property type="entry name" value="NT_KNTase_like"/>
    <property type="match status" value="1"/>
</dbReference>
<evidence type="ECO:0008006" key="3">
    <source>
        <dbReference type="Google" id="ProtNLM"/>
    </source>
</evidence>
<organism evidence="1 2">
    <name type="scientific">Candidatus Chloroploca mongolica</name>
    <dbReference type="NCBI Taxonomy" id="2528176"/>
    <lineage>
        <taxon>Bacteria</taxon>
        <taxon>Bacillati</taxon>
        <taxon>Chloroflexota</taxon>
        <taxon>Chloroflexia</taxon>
        <taxon>Chloroflexales</taxon>
        <taxon>Chloroflexineae</taxon>
        <taxon>Oscillochloridaceae</taxon>
        <taxon>Candidatus Chloroploca</taxon>
    </lineage>
</organism>
<reference evidence="1 2" key="1">
    <citation type="submission" date="2021-03" db="EMBL/GenBank/DDBJ databases">
        <authorList>
            <person name="Grouzdev D.S."/>
        </authorList>
    </citation>
    <scope>NUCLEOTIDE SEQUENCE [LARGE SCALE GENOMIC DNA]</scope>
    <source>
        <strain evidence="1 2">M50-1</strain>
    </source>
</reference>
<keyword evidence="2" id="KW-1185">Reference proteome</keyword>
<dbReference type="Gene3D" id="3.30.460.10">
    <property type="entry name" value="Beta Polymerase, domain 2"/>
    <property type="match status" value="1"/>
</dbReference>
<evidence type="ECO:0000313" key="2">
    <source>
        <dbReference type="Proteomes" id="UP001193081"/>
    </source>
</evidence>
<protein>
    <recommendedName>
        <fullName evidence="3">Polymerase beta nucleotidyltransferase domain-containing protein</fullName>
    </recommendedName>
</protein>
<dbReference type="SUPFAM" id="SSF81301">
    <property type="entry name" value="Nucleotidyltransferase"/>
    <property type="match status" value="1"/>
</dbReference>
<dbReference type="InterPro" id="IPR024700">
    <property type="entry name" value="UCP020217"/>
</dbReference>
<gene>
    <name evidence="1" type="ORF">EYB53_003380</name>
</gene>
<proteinExistence type="predicted"/>
<accession>A0ABS4D5N6</accession>
<sequence>MAASTEPPVPNTLHEQHVRWLRRAATQQRPRLSTRIERAWEVAHEAAHLLRQKYGVTRVRVFGSLLAPDQFHRQSDVDLAVEGLAVEHYWDALADVLFLDNQIVVDLVDPELCPPAIWTIVEREGVDLERQPARTS</sequence>
<dbReference type="EMBL" id="SIJK02000004">
    <property type="protein sequence ID" value="MBP1464746.1"/>
    <property type="molecule type" value="Genomic_DNA"/>
</dbReference>
<dbReference type="RefSeq" id="WP_205712567.1">
    <property type="nucleotide sequence ID" value="NZ_SIJK02000004.1"/>
</dbReference>
<evidence type="ECO:0000313" key="1">
    <source>
        <dbReference type="EMBL" id="MBP1464746.1"/>
    </source>
</evidence>